<gene>
    <name evidence="3" type="ORF">SAMN05661044_00690</name>
</gene>
<feature type="transmembrane region" description="Helical" evidence="1">
    <location>
        <begin position="78"/>
        <end position="99"/>
    </location>
</feature>
<keyword evidence="1" id="KW-1133">Transmembrane helix</keyword>
<keyword evidence="4" id="KW-1185">Reference proteome</keyword>
<dbReference type="Gene3D" id="3.55.50.30">
    <property type="match status" value="1"/>
</dbReference>
<protein>
    <recommendedName>
        <fullName evidence="2">Protein FecR C-terminal domain-containing protein</fullName>
    </recommendedName>
</protein>
<reference evidence="4" key="1">
    <citation type="submission" date="2016-10" db="EMBL/GenBank/DDBJ databases">
        <authorList>
            <person name="Varghese N."/>
            <person name="Submissions S."/>
        </authorList>
    </citation>
    <scope>NUCLEOTIDE SEQUENCE [LARGE SCALE GENOMIC DNA]</scope>
    <source>
        <strain evidence="4">DSM 18733</strain>
    </source>
</reference>
<evidence type="ECO:0000256" key="1">
    <source>
        <dbReference type="SAM" id="Phobius"/>
    </source>
</evidence>
<organism evidence="3 4">
    <name type="scientific">Olivibacter domesticus</name>
    <name type="common">Pseudosphingobacterium domesticum</name>
    <dbReference type="NCBI Taxonomy" id="407022"/>
    <lineage>
        <taxon>Bacteria</taxon>
        <taxon>Pseudomonadati</taxon>
        <taxon>Bacteroidota</taxon>
        <taxon>Sphingobacteriia</taxon>
        <taxon>Sphingobacteriales</taxon>
        <taxon>Sphingobacteriaceae</taxon>
        <taxon>Olivibacter</taxon>
    </lineage>
</organism>
<keyword evidence="1" id="KW-0812">Transmembrane</keyword>
<evidence type="ECO:0000313" key="4">
    <source>
        <dbReference type="Proteomes" id="UP000199421"/>
    </source>
</evidence>
<dbReference type="AlphaFoldDB" id="A0A1H7IHQ4"/>
<dbReference type="InterPro" id="IPR032508">
    <property type="entry name" value="FecR_C"/>
</dbReference>
<feature type="domain" description="Protein FecR C-terminal" evidence="2">
    <location>
        <begin position="113"/>
        <end position="173"/>
    </location>
</feature>
<proteinExistence type="predicted"/>
<dbReference type="EMBL" id="FOAF01000001">
    <property type="protein sequence ID" value="SEK61382.1"/>
    <property type="molecule type" value="Genomic_DNA"/>
</dbReference>
<dbReference type="Proteomes" id="UP000199421">
    <property type="component" value="Unassembled WGS sequence"/>
</dbReference>
<name>A0A1H7IHQ4_OLID1</name>
<accession>A0A1H7IHQ4</accession>
<sequence>MKIFAPRQRSWPPPGVPFNHETFIRLLLWRKDGLTDSAENAYIRLELRRNHEARSLAASLQETCPGERLVPFWGRSKMVLVGALALLLVVGGSLVYAKFRQGSIRIIFREPVIRFENKSLEALARVIEVEYKVKVNLNQVRSRAYHFSGVLHTDRPVKEFLMELRSTGGIDFYFSRTGTLYFCEGVSVPVDH</sequence>
<keyword evidence="1" id="KW-0472">Membrane</keyword>
<evidence type="ECO:0000313" key="3">
    <source>
        <dbReference type="EMBL" id="SEK61382.1"/>
    </source>
</evidence>
<dbReference type="Pfam" id="PF16344">
    <property type="entry name" value="FecR_C"/>
    <property type="match status" value="1"/>
</dbReference>
<evidence type="ECO:0000259" key="2">
    <source>
        <dbReference type="Pfam" id="PF16344"/>
    </source>
</evidence>